<dbReference type="RefSeq" id="WP_274690028.1">
    <property type="nucleotide sequence ID" value="NZ_JAPMOU010000023.1"/>
</dbReference>
<accession>A0ABT5UDY8</accession>
<evidence type="ECO:0000313" key="2">
    <source>
        <dbReference type="Proteomes" id="UP001528823"/>
    </source>
</evidence>
<reference evidence="1 2" key="1">
    <citation type="submission" date="2022-11" db="EMBL/GenBank/DDBJ databases">
        <title>Spartinivicinus poritis sp. nov., isolated from scleractinian coral Porites lutea.</title>
        <authorList>
            <person name="Zhang G."/>
            <person name="Cai L."/>
            <person name="Wei Q."/>
        </authorList>
    </citation>
    <scope>NUCLEOTIDE SEQUENCE [LARGE SCALE GENOMIC DNA]</scope>
    <source>
        <strain evidence="1 2">A2-2</strain>
    </source>
</reference>
<dbReference type="Proteomes" id="UP001528823">
    <property type="component" value="Unassembled WGS sequence"/>
</dbReference>
<organism evidence="1 2">
    <name type="scientific">Spartinivicinus poritis</name>
    <dbReference type="NCBI Taxonomy" id="2994640"/>
    <lineage>
        <taxon>Bacteria</taxon>
        <taxon>Pseudomonadati</taxon>
        <taxon>Pseudomonadota</taxon>
        <taxon>Gammaproteobacteria</taxon>
        <taxon>Oceanospirillales</taxon>
        <taxon>Zooshikellaceae</taxon>
        <taxon>Spartinivicinus</taxon>
    </lineage>
</organism>
<evidence type="ECO:0000313" key="1">
    <source>
        <dbReference type="EMBL" id="MDE1463693.1"/>
    </source>
</evidence>
<gene>
    <name evidence="1" type="ORF">ORQ98_17200</name>
</gene>
<proteinExistence type="predicted"/>
<comment type="caution">
    <text evidence="1">The sequence shown here is derived from an EMBL/GenBank/DDBJ whole genome shotgun (WGS) entry which is preliminary data.</text>
</comment>
<protein>
    <submittedName>
        <fullName evidence="1">Uncharacterized protein</fullName>
    </submittedName>
</protein>
<keyword evidence="2" id="KW-1185">Reference proteome</keyword>
<name>A0ABT5UDY8_9GAMM</name>
<dbReference type="EMBL" id="JAPMOU010000023">
    <property type="protein sequence ID" value="MDE1463693.1"/>
    <property type="molecule type" value="Genomic_DNA"/>
</dbReference>
<sequence length="42" mass="4600">MTEGTAAVKHIRQLGCQLQGKKIVVVLSGRNIALEKLLKIIQ</sequence>